<dbReference type="GO" id="GO:0007059">
    <property type="term" value="P:chromosome segregation"/>
    <property type="evidence" value="ECO:0007669"/>
    <property type="project" value="UniProtKB-UniRule"/>
</dbReference>
<evidence type="ECO:0000313" key="14">
    <source>
        <dbReference type="EMBL" id="AMJ39885.1"/>
    </source>
</evidence>
<feature type="binding site" evidence="13">
    <location>
        <position position="64"/>
    </location>
    <ligand>
        <name>Mg(2+)</name>
        <dbReference type="ChEBI" id="CHEBI:18420"/>
    </ligand>
</feature>
<keyword evidence="6 13" id="KW-0227">DNA damage</keyword>
<dbReference type="GO" id="GO:0000287">
    <property type="term" value="F:magnesium ion binding"/>
    <property type="evidence" value="ECO:0007669"/>
    <property type="project" value="UniProtKB-UniRule"/>
</dbReference>
<evidence type="ECO:0000256" key="9">
    <source>
        <dbReference type="ARBA" id="ARBA00023172"/>
    </source>
</evidence>
<dbReference type="InterPro" id="IPR011856">
    <property type="entry name" value="tRNA_endonuc-like_dom_sf"/>
</dbReference>
<keyword evidence="8 13" id="KW-0460">Magnesium</keyword>
<organism evidence="15 17">
    <name type="scientific">Anaerotignum propionicum DSM 1682</name>
    <dbReference type="NCBI Taxonomy" id="991789"/>
    <lineage>
        <taxon>Bacteria</taxon>
        <taxon>Bacillati</taxon>
        <taxon>Bacillota</taxon>
        <taxon>Clostridia</taxon>
        <taxon>Lachnospirales</taxon>
        <taxon>Anaerotignaceae</taxon>
        <taxon>Anaerotignum</taxon>
    </lineage>
</organism>
<dbReference type="CDD" id="cd22354">
    <property type="entry name" value="RecU-like"/>
    <property type="match status" value="1"/>
</dbReference>
<dbReference type="Proteomes" id="UP000068026">
    <property type="component" value="Chromosome"/>
</dbReference>
<proteinExistence type="inferred from homology"/>
<dbReference type="InterPro" id="IPR004612">
    <property type="entry name" value="Resolv_RecU"/>
</dbReference>
<feature type="binding site" evidence="13">
    <location>
        <position position="62"/>
    </location>
    <ligand>
        <name>Mg(2+)</name>
        <dbReference type="ChEBI" id="CHEBI:18420"/>
    </ligand>
</feature>
<feature type="site" description="Transition state stabilizer" evidence="13">
    <location>
        <position position="79"/>
    </location>
</feature>
<evidence type="ECO:0000256" key="1">
    <source>
        <dbReference type="ARBA" id="ARBA00004496"/>
    </source>
</evidence>
<evidence type="ECO:0000256" key="8">
    <source>
        <dbReference type="ARBA" id="ARBA00022842"/>
    </source>
</evidence>
<reference evidence="15" key="3">
    <citation type="submission" date="2016-11" db="EMBL/GenBank/DDBJ databases">
        <authorList>
            <person name="Varghese N."/>
            <person name="Submissions S."/>
        </authorList>
    </citation>
    <scope>NUCLEOTIDE SEQUENCE</scope>
    <source>
        <strain evidence="15">DSM 1682</strain>
    </source>
</reference>
<dbReference type="GO" id="GO:0003676">
    <property type="term" value="F:nucleic acid binding"/>
    <property type="evidence" value="ECO:0007669"/>
    <property type="project" value="InterPro"/>
</dbReference>
<dbReference type="HAMAP" id="MF_00130">
    <property type="entry name" value="RecU"/>
    <property type="match status" value="1"/>
</dbReference>
<dbReference type="Pfam" id="PF03838">
    <property type="entry name" value="RecU"/>
    <property type="match status" value="1"/>
</dbReference>
<evidence type="ECO:0000256" key="3">
    <source>
        <dbReference type="ARBA" id="ARBA00022722"/>
    </source>
</evidence>
<keyword evidence="10 13" id="KW-0234">DNA repair</keyword>
<evidence type="ECO:0000313" key="17">
    <source>
        <dbReference type="Proteomes" id="UP000184204"/>
    </source>
</evidence>
<accession>A0A0X8VBS9</accession>
<evidence type="ECO:0000256" key="7">
    <source>
        <dbReference type="ARBA" id="ARBA00022801"/>
    </source>
</evidence>
<evidence type="ECO:0000313" key="16">
    <source>
        <dbReference type="Proteomes" id="UP000068026"/>
    </source>
</evidence>
<dbReference type="GO" id="GO:0008821">
    <property type="term" value="F:crossover junction DNA endonuclease activity"/>
    <property type="evidence" value="ECO:0007669"/>
    <property type="project" value="UniProtKB-EC"/>
</dbReference>
<dbReference type="InterPro" id="IPR011335">
    <property type="entry name" value="Restrct_endonuc-II-like"/>
</dbReference>
<comment type="subcellular location">
    <subcellularLocation>
        <location evidence="1 13">Cytoplasm</location>
    </subcellularLocation>
</comment>
<keyword evidence="3 13" id="KW-0540">Nuclease</keyword>
<dbReference type="GO" id="GO:0005737">
    <property type="term" value="C:cytoplasm"/>
    <property type="evidence" value="ECO:0007669"/>
    <property type="project" value="UniProtKB-SubCell"/>
</dbReference>
<evidence type="ECO:0000313" key="15">
    <source>
        <dbReference type="EMBL" id="SHE27584.1"/>
    </source>
</evidence>
<keyword evidence="7 13" id="KW-0378">Hydrolase</keyword>
<keyword evidence="4 13" id="KW-0479">Metal-binding</keyword>
<evidence type="ECO:0000256" key="2">
    <source>
        <dbReference type="ARBA" id="ARBA00022490"/>
    </source>
</evidence>
<keyword evidence="16" id="KW-1185">Reference proteome</keyword>
<dbReference type="SUPFAM" id="SSF52980">
    <property type="entry name" value="Restriction endonuclease-like"/>
    <property type="match status" value="1"/>
</dbReference>
<name>A0A0X8VBS9_ANAPI</name>
<dbReference type="PIRSF" id="PIRSF037785">
    <property type="entry name" value="RecU"/>
    <property type="match status" value="1"/>
</dbReference>
<evidence type="ECO:0000256" key="12">
    <source>
        <dbReference type="ARBA" id="ARBA00029523"/>
    </source>
</evidence>
<dbReference type="AlphaFoldDB" id="A0A0X8VBS9"/>
<feature type="binding site" evidence="13">
    <location>
        <position position="77"/>
    </location>
    <ligand>
        <name>Mg(2+)</name>
        <dbReference type="ChEBI" id="CHEBI:18420"/>
    </ligand>
</feature>
<evidence type="ECO:0000256" key="13">
    <source>
        <dbReference type="HAMAP-Rule" id="MF_00130"/>
    </source>
</evidence>
<dbReference type="EC" id="3.1.21.10" evidence="13"/>
<reference evidence="17" key="4">
    <citation type="submission" date="2016-11" db="EMBL/GenBank/DDBJ databases">
        <authorList>
            <person name="Jaros S."/>
            <person name="Januszkiewicz K."/>
            <person name="Wedrychowicz H."/>
        </authorList>
    </citation>
    <scope>NUCLEOTIDE SEQUENCE [LARGE SCALE GENOMIC DNA]</scope>
    <source>
        <strain evidence="17">DSM 1682</strain>
    </source>
</reference>
<dbReference type="KEGG" id="cpro:CPRO_02620"/>
<keyword evidence="2 13" id="KW-0963">Cytoplasm</keyword>
<evidence type="ECO:0000256" key="11">
    <source>
        <dbReference type="ARBA" id="ARBA00023447"/>
    </source>
</evidence>
<feature type="binding site" evidence="13">
    <location>
        <position position="95"/>
    </location>
    <ligand>
        <name>Mg(2+)</name>
        <dbReference type="ChEBI" id="CHEBI:18420"/>
    </ligand>
</feature>
<reference evidence="14 16" key="1">
    <citation type="journal article" date="2016" name="Genome Announc.">
        <title>Complete Genome Sequence of the Amino Acid-Fermenting Clostridium propionicum X2 (DSM 1682).</title>
        <authorList>
            <person name="Poehlein A."/>
            <person name="Schlien K."/>
            <person name="Chowdhury N.P."/>
            <person name="Gottschalk G."/>
            <person name="Buckel W."/>
            <person name="Daniel R."/>
        </authorList>
    </citation>
    <scope>NUCLEOTIDE SEQUENCE [LARGE SCALE GENOMIC DNA]</scope>
    <source>
        <strain evidence="14 16">X2</strain>
    </source>
</reference>
<protein>
    <recommendedName>
        <fullName evidence="12 13">Holliday junction resolvase RecU</fullName>
        <ecNumber evidence="13">3.1.21.10</ecNumber>
    </recommendedName>
    <alternativeName>
        <fullName evidence="13">Recombination protein U homolog</fullName>
    </alternativeName>
</protein>
<comment type="catalytic activity">
    <reaction evidence="13">
        <text>Endonucleolytic cleavage at a junction such as a reciprocal single-stranded crossover between two homologous DNA duplexes (Holliday junction).</text>
        <dbReference type="EC" id="3.1.21.10"/>
    </reaction>
</comment>
<dbReference type="GO" id="GO:0006281">
    <property type="term" value="P:DNA repair"/>
    <property type="evidence" value="ECO:0007669"/>
    <property type="project" value="UniProtKB-UniRule"/>
</dbReference>
<evidence type="ECO:0000256" key="4">
    <source>
        <dbReference type="ARBA" id="ARBA00022723"/>
    </source>
</evidence>
<dbReference type="EMBL" id="CP014223">
    <property type="protein sequence ID" value="AMJ39885.1"/>
    <property type="molecule type" value="Genomic_DNA"/>
</dbReference>
<dbReference type="OrthoDB" id="9783592at2"/>
<dbReference type="EMBL" id="FQUA01000001">
    <property type="protein sequence ID" value="SHE27584.1"/>
    <property type="molecule type" value="Genomic_DNA"/>
</dbReference>
<dbReference type="Gene3D" id="3.40.1350.10">
    <property type="match status" value="1"/>
</dbReference>
<dbReference type="RefSeq" id="WP_066046950.1">
    <property type="nucleotide sequence ID" value="NZ_CP014223.1"/>
</dbReference>
<keyword evidence="5 13" id="KW-0255">Endonuclease</keyword>
<dbReference type="Proteomes" id="UP000184204">
    <property type="component" value="Unassembled WGS sequence"/>
</dbReference>
<evidence type="ECO:0000256" key="5">
    <source>
        <dbReference type="ARBA" id="ARBA00022759"/>
    </source>
</evidence>
<comment type="similarity">
    <text evidence="11 13">Belongs to the RecU family.</text>
</comment>
<reference evidence="16" key="2">
    <citation type="submission" date="2016-01" db="EMBL/GenBank/DDBJ databases">
        <authorList>
            <person name="Poehlein A."/>
            <person name="Schlien K."/>
            <person name="Gottschalk G."/>
            <person name="Buckel W."/>
            <person name="Daniel R."/>
        </authorList>
    </citation>
    <scope>NUCLEOTIDE SEQUENCE [LARGE SCALE GENOMIC DNA]</scope>
    <source>
        <strain evidence="16">X2</strain>
    </source>
</reference>
<comment type="cofactor">
    <cofactor evidence="13">
        <name>Mg(2+)</name>
        <dbReference type="ChEBI" id="CHEBI:18420"/>
    </cofactor>
    <text evidence="13">Binds 1 Mg(2+) ion per subunit.</text>
</comment>
<dbReference type="GO" id="GO:0006310">
    <property type="term" value="P:DNA recombination"/>
    <property type="evidence" value="ECO:0007669"/>
    <property type="project" value="UniProtKB-UniRule"/>
</dbReference>
<evidence type="ECO:0000256" key="6">
    <source>
        <dbReference type="ARBA" id="ARBA00022763"/>
    </source>
</evidence>
<gene>
    <name evidence="13" type="primary">recU</name>
    <name evidence="14" type="synonym">recU_1</name>
    <name evidence="14" type="ORF">CPRO_02620</name>
    <name evidence="15" type="ORF">SAMN02745151_00089</name>
</gene>
<comment type="function">
    <text evidence="13">Endonuclease that resolves Holliday junction intermediates in genetic recombination. Cleaves mobile four-strand junctions by introducing symmetrical nicks in paired strands. Promotes annealing of linear ssDNA with homologous dsDNA. Required for DNA repair, homologous recombination and chromosome segregation.</text>
</comment>
<keyword evidence="9 13" id="KW-0233">DNA recombination</keyword>
<evidence type="ECO:0000256" key="10">
    <source>
        <dbReference type="ARBA" id="ARBA00023204"/>
    </source>
</evidence>
<sequence length="187" mass="21590">MSHWNSRGLRGSSLEENINFTNEKYRQRGLALFQKVPTPITPVKINQENKTITLAYFEKQSTVDYIGVAQGVPVCFDAKETSHKHLPLQNIHQHQIEFMADFRAQRGLAFLLVHFTALEAYFLLPFEILKQFWEEAEKGGRKSIPVEAFAEKYRIQKTGNGLLHYLEAVSLYLEETEEKERKEGGLC</sequence>